<dbReference type="AlphaFoldDB" id="A0A3M8P9V5"/>
<accession>A0A3M8P9V5</accession>
<reference evidence="2 3" key="1">
    <citation type="journal article" date="2018" name="Int. J. Syst. Evol. Microbiol.">
        <title>Planococcus salinus sp. nov., a moderately halophilic bacterium isolated from a saline-alkali soil.</title>
        <authorList>
            <person name="Gan L."/>
        </authorList>
    </citation>
    <scope>NUCLEOTIDE SEQUENCE [LARGE SCALE GENOMIC DNA]</scope>
    <source>
        <strain evidence="2 3">LCB217</strain>
    </source>
</reference>
<feature type="transmembrane region" description="Helical" evidence="1">
    <location>
        <begin position="35"/>
        <end position="56"/>
    </location>
</feature>
<feature type="transmembrane region" description="Helical" evidence="1">
    <location>
        <begin position="99"/>
        <end position="120"/>
    </location>
</feature>
<feature type="transmembrane region" description="Helical" evidence="1">
    <location>
        <begin position="375"/>
        <end position="400"/>
    </location>
</feature>
<evidence type="ECO:0000313" key="2">
    <source>
        <dbReference type="EMBL" id="RNF39974.1"/>
    </source>
</evidence>
<feature type="transmembrane region" description="Helical" evidence="1">
    <location>
        <begin position="68"/>
        <end position="87"/>
    </location>
</feature>
<keyword evidence="1" id="KW-1133">Transmembrane helix</keyword>
<sequence length="469" mass="52809">MNYKKILLLLVAFLMLQPIIDILTTASIFLVDTNLTVGVLIRAAYMLALLAFLLWVARKSKISRIFTVYLIGLAVLIGINIVINYQVKDPYYLFQELKFFNKVIYFHIVLLGLMVVYKELKARNFDISTKTTKYFWISGMVIGIIFIIAQLTGTSLSNYSYNKTGFTGWFYAGNEIGAIMAIILPIMALYGVEKTDSWKKPWAWIPFLLLSIGMLALGTKVGYGGILIVLLSVFIGSLIMLMMKKRTPTVRANLLVSFTLTALLIIVTPFTPVFGNMFAHIENLGINFGEPAERPGDEVPQEGEEGYVEEPTGITNEQMQNLVFSSREVYAEHMQDDFNSSPLVQQLFGMGFAGNYEEPQPGKAPTMIEMDFHDWFYSFGWIGFLYLMLPFVWFAGKYLIHFVRNLKTHFTYFYILYGVAFLLGVGIAYTAGHVLTAPAVSIYLAAILAMLTVKENLIPINNTQSASDS</sequence>
<comment type="caution">
    <text evidence="2">The sequence shown here is derived from an EMBL/GenBank/DDBJ whole genome shotgun (WGS) entry which is preliminary data.</text>
</comment>
<protein>
    <recommendedName>
        <fullName evidence="4">O-antigen ligase domain-containing protein</fullName>
    </recommendedName>
</protein>
<feature type="transmembrane region" description="Helical" evidence="1">
    <location>
        <begin position="254"/>
        <end position="274"/>
    </location>
</feature>
<gene>
    <name evidence="2" type="ORF">EEX84_04845</name>
</gene>
<dbReference type="Proteomes" id="UP000275473">
    <property type="component" value="Unassembled WGS sequence"/>
</dbReference>
<keyword evidence="1" id="KW-0472">Membrane</keyword>
<dbReference type="InterPro" id="IPR049504">
    <property type="entry name" value="O-antigen_lig"/>
</dbReference>
<dbReference type="RefSeq" id="WP_123164481.1">
    <property type="nucleotide sequence ID" value="NZ_RIAX01000003.1"/>
</dbReference>
<feature type="transmembrane region" description="Helical" evidence="1">
    <location>
        <begin position="225"/>
        <end position="242"/>
    </location>
</feature>
<name>A0A3M8P9V5_9BACL</name>
<dbReference type="EMBL" id="RIAX01000003">
    <property type="protein sequence ID" value="RNF39974.1"/>
    <property type="molecule type" value="Genomic_DNA"/>
</dbReference>
<feature type="transmembrane region" description="Helical" evidence="1">
    <location>
        <begin position="202"/>
        <end position="219"/>
    </location>
</feature>
<proteinExistence type="predicted"/>
<organism evidence="2 3">
    <name type="scientific">Planococcus salinus</name>
    <dbReference type="NCBI Taxonomy" id="1848460"/>
    <lineage>
        <taxon>Bacteria</taxon>
        <taxon>Bacillati</taxon>
        <taxon>Bacillota</taxon>
        <taxon>Bacilli</taxon>
        <taxon>Bacillales</taxon>
        <taxon>Caryophanaceae</taxon>
        <taxon>Planococcus</taxon>
    </lineage>
</organism>
<dbReference type="OrthoDB" id="2281244at2"/>
<evidence type="ECO:0008006" key="4">
    <source>
        <dbReference type="Google" id="ProtNLM"/>
    </source>
</evidence>
<dbReference type="Pfam" id="PF13425">
    <property type="entry name" value="O-antigen_lig"/>
    <property type="match status" value="1"/>
</dbReference>
<feature type="transmembrane region" description="Helical" evidence="1">
    <location>
        <begin position="132"/>
        <end position="149"/>
    </location>
</feature>
<keyword evidence="1" id="KW-0812">Transmembrane</keyword>
<evidence type="ECO:0000256" key="1">
    <source>
        <dbReference type="SAM" id="Phobius"/>
    </source>
</evidence>
<keyword evidence="3" id="KW-1185">Reference proteome</keyword>
<feature type="transmembrane region" description="Helical" evidence="1">
    <location>
        <begin position="169"/>
        <end position="190"/>
    </location>
</feature>
<evidence type="ECO:0000313" key="3">
    <source>
        <dbReference type="Proteomes" id="UP000275473"/>
    </source>
</evidence>
<feature type="transmembrane region" description="Helical" evidence="1">
    <location>
        <begin position="412"/>
        <end position="429"/>
    </location>
</feature>
<feature type="transmembrane region" description="Helical" evidence="1">
    <location>
        <begin position="435"/>
        <end position="453"/>
    </location>
</feature>